<dbReference type="OrthoDB" id="6117597at2759"/>
<dbReference type="PANTHER" id="PTHR42643">
    <property type="entry name" value="IONOTROPIC RECEPTOR 20A-RELATED"/>
    <property type="match status" value="1"/>
</dbReference>
<comment type="similarity">
    <text evidence="2">Belongs to the glutamate-gated ion channel (TC 1.A.10.1) family.</text>
</comment>
<keyword evidence="7" id="KW-0675">Receptor</keyword>
<dbReference type="InterPro" id="IPR001320">
    <property type="entry name" value="Iontro_rcpt_C"/>
</dbReference>
<keyword evidence="4 10" id="KW-0812">Transmembrane</keyword>
<dbReference type="InterPro" id="IPR057074">
    <property type="entry name" value="IR75A_N"/>
</dbReference>
<accession>A0A8J5R8Q2</accession>
<proteinExistence type="inferred from homology"/>
<comment type="subcellular location">
    <subcellularLocation>
        <location evidence="1">Cell membrane</location>
        <topology evidence="1">Multi-pass membrane protein</topology>
    </subcellularLocation>
</comment>
<evidence type="ECO:0000313" key="13">
    <source>
        <dbReference type="EMBL" id="KAG8034284.1"/>
    </source>
</evidence>
<evidence type="ECO:0000256" key="2">
    <source>
        <dbReference type="ARBA" id="ARBA00008685"/>
    </source>
</evidence>
<evidence type="ECO:0000259" key="11">
    <source>
        <dbReference type="Pfam" id="PF00060"/>
    </source>
</evidence>
<reference evidence="13" key="2">
    <citation type="submission" date="2021-04" db="EMBL/GenBank/DDBJ databases">
        <title>Genome-wide patterns of bracovirus chromosomal integration into multiple host tissues during parasitism.</title>
        <authorList>
            <person name="Chebbi M.A.C."/>
        </authorList>
    </citation>
    <scope>NUCLEOTIDE SEQUENCE</scope>
    <source>
        <tissue evidence="13">Whole body</tissue>
    </source>
</reference>
<dbReference type="PANTHER" id="PTHR42643:SF33">
    <property type="entry name" value="GLUTAMATE RECEPTOR 2-LIKE PROTEIN"/>
    <property type="match status" value="1"/>
</dbReference>
<name>A0A8J5R8Q2_9HYME</name>
<feature type="region of interest" description="Disordered" evidence="9">
    <location>
        <begin position="513"/>
        <end position="545"/>
    </location>
</feature>
<dbReference type="GO" id="GO:0005886">
    <property type="term" value="C:plasma membrane"/>
    <property type="evidence" value="ECO:0007669"/>
    <property type="project" value="UniProtKB-SubCell"/>
</dbReference>
<feature type="domain" description="Ionotropic receptor 75a N-terminal" evidence="12">
    <location>
        <begin position="6"/>
        <end position="101"/>
    </location>
</feature>
<keyword evidence="5 10" id="KW-1133">Transmembrane helix</keyword>
<keyword evidence="6 10" id="KW-0472">Membrane</keyword>
<evidence type="ECO:0000256" key="8">
    <source>
        <dbReference type="ARBA" id="ARBA00023180"/>
    </source>
</evidence>
<dbReference type="EMBL" id="JAAOIC020000068">
    <property type="protein sequence ID" value="KAG8034284.1"/>
    <property type="molecule type" value="Genomic_DNA"/>
</dbReference>
<evidence type="ECO:0000256" key="3">
    <source>
        <dbReference type="ARBA" id="ARBA00022475"/>
    </source>
</evidence>
<dbReference type="Pfam" id="PF24576">
    <property type="entry name" value="IR75A_N"/>
    <property type="match status" value="1"/>
</dbReference>
<gene>
    <name evidence="13" type="ORF">G9C98_001368</name>
</gene>
<evidence type="ECO:0000256" key="5">
    <source>
        <dbReference type="ARBA" id="ARBA00022989"/>
    </source>
</evidence>
<keyword evidence="14" id="KW-1185">Reference proteome</keyword>
<evidence type="ECO:0000256" key="7">
    <source>
        <dbReference type="ARBA" id="ARBA00023170"/>
    </source>
</evidence>
<reference evidence="13" key="1">
    <citation type="submission" date="2020-03" db="EMBL/GenBank/DDBJ databases">
        <authorList>
            <person name="Chebbi M.A."/>
            <person name="Drezen J.M."/>
        </authorList>
    </citation>
    <scope>NUCLEOTIDE SEQUENCE</scope>
    <source>
        <tissue evidence="13">Whole body</tissue>
    </source>
</reference>
<comment type="caution">
    <text evidence="13">The sequence shown here is derived from an EMBL/GenBank/DDBJ whole genome shotgun (WGS) entry which is preliminary data.</text>
</comment>
<feature type="transmembrane region" description="Helical" evidence="10">
    <location>
        <begin position="296"/>
        <end position="320"/>
    </location>
</feature>
<evidence type="ECO:0000256" key="1">
    <source>
        <dbReference type="ARBA" id="ARBA00004651"/>
    </source>
</evidence>
<feature type="compositionally biased region" description="Polar residues" evidence="9">
    <location>
        <begin position="530"/>
        <end position="539"/>
    </location>
</feature>
<feature type="transmembrane region" description="Helical" evidence="10">
    <location>
        <begin position="224"/>
        <end position="243"/>
    </location>
</feature>
<dbReference type="GO" id="GO:0015276">
    <property type="term" value="F:ligand-gated monoatomic ion channel activity"/>
    <property type="evidence" value="ECO:0007669"/>
    <property type="project" value="InterPro"/>
</dbReference>
<dbReference type="AlphaFoldDB" id="A0A8J5R8Q2"/>
<protein>
    <submittedName>
        <fullName evidence="13">Uncharacterized protein</fullName>
    </submittedName>
</protein>
<feature type="domain" description="Ionotropic glutamate receptor C-terminal" evidence="11">
    <location>
        <begin position="223"/>
        <end position="454"/>
    </location>
</feature>
<dbReference type="Pfam" id="PF00060">
    <property type="entry name" value="Lig_chan"/>
    <property type="match status" value="1"/>
</dbReference>
<evidence type="ECO:0000256" key="4">
    <source>
        <dbReference type="ARBA" id="ARBA00022692"/>
    </source>
</evidence>
<evidence type="ECO:0000256" key="6">
    <source>
        <dbReference type="ARBA" id="ARBA00023136"/>
    </source>
</evidence>
<evidence type="ECO:0000259" key="12">
    <source>
        <dbReference type="Pfam" id="PF24576"/>
    </source>
</evidence>
<dbReference type="Proteomes" id="UP000729913">
    <property type="component" value="Unassembled WGS sequence"/>
</dbReference>
<sequence length="545" mass="62948">MFVAPTRWLILQDIKNNNLSQIDLKKQFYGLGIFPDSELYLARKLKNDSINILSIYRPSMYVNLIFEYRGNWDTLNGVNFVDWIPASQRRRNLHLTPLKTCLVLVNPDTLNHLTDYKDKRIDAVTKANYIWMMHLVNRINATVTYTWRNTWGYQDQNGTWSGMIGLLDRNEIDFGGTATFLIKQRIGVIEYLHLYTPVGSKFVFRKPPLSYVSNLFTLPFGRTVWYAIAVMTCVICGFLYITLKWEWKKTLESQENTRHPDNLQKDPSLSDDLLILSSAIFQQGLSYEPRTISSRIITLMLLLAALSLYASYTANIVALLQSTSNSINTLKDLIQSGLKFGIYDIVYNRYYFGALDDPIRREFRERFVTNKSSVWLTMENGIERVRKGLFAFHVDTAAGYQLMQETYDEDEKCGLQEIDYMGVLDPMLVIKRRSPYREIFKVGSLWLREAGLQQRDTPRLFTKKPVCVGQTSFISVGTTECYAAFYTIIYGVAIAFGVLFIEIIYHRCFESKTDDSSESENDIENDVDQLQESRQTSGESLEAIE</sequence>
<evidence type="ECO:0000256" key="9">
    <source>
        <dbReference type="SAM" id="MobiDB-lite"/>
    </source>
</evidence>
<evidence type="ECO:0000313" key="14">
    <source>
        <dbReference type="Proteomes" id="UP000729913"/>
    </source>
</evidence>
<feature type="transmembrane region" description="Helical" evidence="10">
    <location>
        <begin position="483"/>
        <end position="505"/>
    </location>
</feature>
<keyword evidence="8" id="KW-0325">Glycoprotein</keyword>
<dbReference type="GO" id="GO:0050906">
    <property type="term" value="P:detection of stimulus involved in sensory perception"/>
    <property type="evidence" value="ECO:0007669"/>
    <property type="project" value="UniProtKB-ARBA"/>
</dbReference>
<dbReference type="InterPro" id="IPR052192">
    <property type="entry name" value="Insect_Ionotropic_Sensory_Rcpt"/>
</dbReference>
<organism evidence="13 14">
    <name type="scientific">Cotesia typhae</name>
    <dbReference type="NCBI Taxonomy" id="2053667"/>
    <lineage>
        <taxon>Eukaryota</taxon>
        <taxon>Metazoa</taxon>
        <taxon>Ecdysozoa</taxon>
        <taxon>Arthropoda</taxon>
        <taxon>Hexapoda</taxon>
        <taxon>Insecta</taxon>
        <taxon>Pterygota</taxon>
        <taxon>Neoptera</taxon>
        <taxon>Endopterygota</taxon>
        <taxon>Hymenoptera</taxon>
        <taxon>Apocrita</taxon>
        <taxon>Ichneumonoidea</taxon>
        <taxon>Braconidae</taxon>
        <taxon>Microgastrinae</taxon>
        <taxon>Cotesia</taxon>
    </lineage>
</organism>
<keyword evidence="3" id="KW-1003">Cell membrane</keyword>
<feature type="compositionally biased region" description="Acidic residues" evidence="9">
    <location>
        <begin position="516"/>
        <end position="529"/>
    </location>
</feature>
<evidence type="ECO:0000256" key="10">
    <source>
        <dbReference type="SAM" id="Phobius"/>
    </source>
</evidence>